<feature type="compositionally biased region" description="Basic and acidic residues" evidence="1">
    <location>
        <begin position="240"/>
        <end position="258"/>
    </location>
</feature>
<sequence length="343" mass="38187">MLIQPQADVGEGSGQPIEPQHTPTTASSSNIKPIPIIASSSQPQKTHKRRKTKRPTEISQSSGPTTLVADDIIHEERGDIMKRGTGSGSGPRRQDTILGDKLAQTRVLALENVKTAQGLEITSLKKRVKKLEKKKKARTPQLKRRLFKVRIESSADKSLGIQEDVSKQGRNEDQDEDTSWFQKDAETQGRYDHDIDVTTASAPITTAGVSISTVEPSTPPTKTTVIEDEDLTIAQTLIKMRSEKSKEKEKERGSKENSSEPTTRPTRGVTMQEPSESGTRKSVPPSQHDLKDKGKAKMIKPEKPLKKKDQIKFDEEVAKRLAEELEAELEEEERVTIQREEEA</sequence>
<name>A0ABQ5GUV0_9ASTR</name>
<proteinExistence type="predicted"/>
<feature type="compositionally biased region" description="Polar residues" evidence="1">
    <location>
        <begin position="209"/>
        <end position="224"/>
    </location>
</feature>
<gene>
    <name evidence="2" type="ORF">Tco_1053611</name>
</gene>
<evidence type="ECO:0000313" key="3">
    <source>
        <dbReference type="Proteomes" id="UP001151760"/>
    </source>
</evidence>
<comment type="caution">
    <text evidence="2">The sequence shown here is derived from an EMBL/GenBank/DDBJ whole genome shotgun (WGS) entry which is preliminary data.</text>
</comment>
<evidence type="ECO:0000313" key="2">
    <source>
        <dbReference type="EMBL" id="GJT79269.1"/>
    </source>
</evidence>
<dbReference type="EMBL" id="BQNB010018883">
    <property type="protein sequence ID" value="GJT79269.1"/>
    <property type="molecule type" value="Genomic_DNA"/>
</dbReference>
<dbReference type="Proteomes" id="UP001151760">
    <property type="component" value="Unassembled WGS sequence"/>
</dbReference>
<feature type="compositionally biased region" description="Basic and acidic residues" evidence="1">
    <location>
        <begin position="183"/>
        <end position="195"/>
    </location>
</feature>
<feature type="region of interest" description="Disordered" evidence="1">
    <location>
        <begin position="158"/>
        <end position="195"/>
    </location>
</feature>
<feature type="compositionally biased region" description="Polar residues" evidence="1">
    <location>
        <begin position="21"/>
        <end position="31"/>
    </location>
</feature>
<accession>A0ABQ5GUV0</accession>
<feature type="compositionally biased region" description="Basic and acidic residues" evidence="1">
    <location>
        <begin position="288"/>
        <end position="313"/>
    </location>
</feature>
<feature type="region of interest" description="Disordered" evidence="1">
    <location>
        <begin position="209"/>
        <end position="313"/>
    </location>
</feature>
<evidence type="ECO:0000256" key="1">
    <source>
        <dbReference type="SAM" id="MobiDB-lite"/>
    </source>
</evidence>
<keyword evidence="3" id="KW-1185">Reference proteome</keyword>
<reference evidence="2" key="2">
    <citation type="submission" date="2022-01" db="EMBL/GenBank/DDBJ databases">
        <authorList>
            <person name="Yamashiro T."/>
            <person name="Shiraishi A."/>
            <person name="Satake H."/>
            <person name="Nakayama K."/>
        </authorList>
    </citation>
    <scope>NUCLEOTIDE SEQUENCE</scope>
</reference>
<organism evidence="2 3">
    <name type="scientific">Tanacetum coccineum</name>
    <dbReference type="NCBI Taxonomy" id="301880"/>
    <lineage>
        <taxon>Eukaryota</taxon>
        <taxon>Viridiplantae</taxon>
        <taxon>Streptophyta</taxon>
        <taxon>Embryophyta</taxon>
        <taxon>Tracheophyta</taxon>
        <taxon>Spermatophyta</taxon>
        <taxon>Magnoliopsida</taxon>
        <taxon>eudicotyledons</taxon>
        <taxon>Gunneridae</taxon>
        <taxon>Pentapetalae</taxon>
        <taxon>asterids</taxon>
        <taxon>campanulids</taxon>
        <taxon>Asterales</taxon>
        <taxon>Asteraceae</taxon>
        <taxon>Asteroideae</taxon>
        <taxon>Anthemideae</taxon>
        <taxon>Anthemidinae</taxon>
        <taxon>Tanacetum</taxon>
    </lineage>
</organism>
<protein>
    <submittedName>
        <fullName evidence="2">Uncharacterized protein</fullName>
    </submittedName>
</protein>
<feature type="compositionally biased region" description="Basic and acidic residues" evidence="1">
    <location>
        <begin position="71"/>
        <end position="82"/>
    </location>
</feature>
<reference evidence="2" key="1">
    <citation type="journal article" date="2022" name="Int. J. Mol. Sci.">
        <title>Draft Genome of Tanacetum Coccineum: Genomic Comparison of Closely Related Tanacetum-Family Plants.</title>
        <authorList>
            <person name="Yamashiro T."/>
            <person name="Shiraishi A."/>
            <person name="Nakayama K."/>
            <person name="Satake H."/>
        </authorList>
    </citation>
    <scope>NUCLEOTIDE SEQUENCE</scope>
</reference>
<feature type="region of interest" description="Disordered" evidence="1">
    <location>
        <begin position="1"/>
        <end position="98"/>
    </location>
</feature>